<dbReference type="InterPro" id="IPR013830">
    <property type="entry name" value="SGNH_hydro"/>
</dbReference>
<keyword evidence="2" id="KW-1015">Disulfide bond</keyword>
<name>A0A2T7T8B9_9ACTN</name>
<proteinExistence type="predicted"/>
<dbReference type="Gene3D" id="3.40.50.1110">
    <property type="entry name" value="SGNH hydrolase"/>
    <property type="match status" value="1"/>
</dbReference>
<dbReference type="SUPFAM" id="SSF52266">
    <property type="entry name" value="SGNH hydrolase"/>
    <property type="match status" value="1"/>
</dbReference>
<reference evidence="5 6" key="1">
    <citation type="submission" date="2013-12" db="EMBL/GenBank/DDBJ databases">
        <title>Annotated genome of Streptomyces scopuliridis.</title>
        <authorList>
            <person name="Olson J.B."/>
        </authorList>
    </citation>
    <scope>NUCLEOTIDE SEQUENCE [LARGE SCALE GENOMIC DNA]</scope>
    <source>
        <strain evidence="5 6">RB72</strain>
    </source>
</reference>
<accession>A0A2T7T8B9</accession>
<evidence type="ECO:0000256" key="1">
    <source>
        <dbReference type="PIRSR" id="PIRSR637460-1"/>
    </source>
</evidence>
<dbReference type="Proteomes" id="UP000245992">
    <property type="component" value="Unassembled WGS sequence"/>
</dbReference>
<protein>
    <submittedName>
        <fullName evidence="5">Lipase</fullName>
    </submittedName>
</protein>
<feature type="active site" evidence="1">
    <location>
        <position position="249"/>
    </location>
</feature>
<organism evidence="5 6">
    <name type="scientific">Streptomyces scopuliridis RB72</name>
    <dbReference type="NCBI Taxonomy" id="1440053"/>
    <lineage>
        <taxon>Bacteria</taxon>
        <taxon>Bacillati</taxon>
        <taxon>Actinomycetota</taxon>
        <taxon>Actinomycetes</taxon>
        <taxon>Kitasatosporales</taxon>
        <taxon>Streptomycetaceae</taxon>
        <taxon>Streptomyces</taxon>
    </lineage>
</organism>
<dbReference type="CDD" id="cd01823">
    <property type="entry name" value="SEST_like"/>
    <property type="match status" value="1"/>
</dbReference>
<dbReference type="InterPro" id="IPR037460">
    <property type="entry name" value="SEST-like"/>
</dbReference>
<dbReference type="STRING" id="1440053.GCA_000718095_04831"/>
<sequence>MSVRSIKALFAVLLAIVAAVTISPTAYAANGKYVALGDSYAVAPGTRTYDNPNDPCRRGPLTYPRLWAAQHSSVAFVEASCSGATTTDVINSQIPQLTADTTLVTLQVGGNDVGFVDVLTNCILTIDDRDCINGVEAAKQAAQSVLSPALAQTYGAVRAAAPNARVIVIGYPRLYTIGGSCGIFGLSDAERTAMNSAADTLASVMSSRAAAAGFEFLDARPVFDPHTICSSGSTWVTSLEWDKINESYHPNAAGHRDGYLAALNARTG</sequence>
<evidence type="ECO:0000256" key="3">
    <source>
        <dbReference type="SAM" id="SignalP"/>
    </source>
</evidence>
<dbReference type="EMBL" id="AZSP01000140">
    <property type="protein sequence ID" value="PVE11368.1"/>
    <property type="molecule type" value="Genomic_DNA"/>
</dbReference>
<dbReference type="GO" id="GO:0004806">
    <property type="term" value="F:triacylglycerol lipase activity"/>
    <property type="evidence" value="ECO:0007669"/>
    <property type="project" value="TreeGrafter"/>
</dbReference>
<dbReference type="PANTHER" id="PTHR37981:SF1">
    <property type="entry name" value="SGNH HYDROLASE-TYPE ESTERASE DOMAIN-CONTAINING PROTEIN"/>
    <property type="match status" value="1"/>
</dbReference>
<dbReference type="InterPro" id="IPR036514">
    <property type="entry name" value="SGNH_hydro_sf"/>
</dbReference>
<gene>
    <name evidence="5" type="ORF">Y717_08200</name>
</gene>
<feature type="domain" description="SGNH hydrolase-type esterase" evidence="4">
    <location>
        <begin position="35"/>
        <end position="256"/>
    </location>
</feature>
<keyword evidence="3" id="KW-0732">Signal</keyword>
<evidence type="ECO:0000256" key="2">
    <source>
        <dbReference type="PIRSR" id="PIRSR637460-2"/>
    </source>
</evidence>
<evidence type="ECO:0000313" key="5">
    <source>
        <dbReference type="EMBL" id="PVE11368.1"/>
    </source>
</evidence>
<feature type="disulfide bond" evidence="2">
    <location>
        <begin position="122"/>
        <end position="131"/>
    </location>
</feature>
<dbReference type="PANTHER" id="PTHR37981">
    <property type="entry name" value="LIPASE 2"/>
    <property type="match status" value="1"/>
</dbReference>
<feature type="active site" description="Nucleophile" evidence="1">
    <location>
        <position position="39"/>
    </location>
</feature>
<feature type="chain" id="PRO_5015688517" evidence="3">
    <location>
        <begin position="29"/>
        <end position="268"/>
    </location>
</feature>
<dbReference type="Pfam" id="PF13472">
    <property type="entry name" value="Lipase_GDSL_2"/>
    <property type="match status" value="1"/>
</dbReference>
<feature type="disulfide bond" evidence="2">
    <location>
        <begin position="56"/>
        <end position="81"/>
    </location>
</feature>
<evidence type="ECO:0000313" key="6">
    <source>
        <dbReference type="Proteomes" id="UP000245992"/>
    </source>
</evidence>
<comment type="caution">
    <text evidence="5">The sequence shown here is derived from an EMBL/GenBank/DDBJ whole genome shotgun (WGS) entry which is preliminary data.</text>
</comment>
<feature type="signal peptide" evidence="3">
    <location>
        <begin position="1"/>
        <end position="28"/>
    </location>
</feature>
<evidence type="ECO:0000259" key="4">
    <source>
        <dbReference type="Pfam" id="PF13472"/>
    </source>
</evidence>
<keyword evidence="6" id="KW-1185">Reference proteome</keyword>
<feature type="disulfide bond" evidence="2">
    <location>
        <begin position="181"/>
        <end position="229"/>
    </location>
</feature>
<dbReference type="AlphaFoldDB" id="A0A2T7T8B9"/>
<dbReference type="GO" id="GO:0019433">
    <property type="term" value="P:triglyceride catabolic process"/>
    <property type="evidence" value="ECO:0007669"/>
    <property type="project" value="TreeGrafter"/>
</dbReference>